<organism evidence="3 4">
    <name type="scientific">Nitrolancea hollandica Lb</name>
    <dbReference type="NCBI Taxonomy" id="1129897"/>
    <lineage>
        <taxon>Bacteria</taxon>
        <taxon>Pseudomonadati</taxon>
        <taxon>Thermomicrobiota</taxon>
        <taxon>Thermomicrobia</taxon>
        <taxon>Sphaerobacterales</taxon>
        <taxon>Sphaerobacterineae</taxon>
        <taxon>Sphaerobacteraceae</taxon>
        <taxon>Nitrolancea</taxon>
    </lineage>
</organism>
<dbReference type="GO" id="GO:0003700">
    <property type="term" value="F:DNA-binding transcription factor activity"/>
    <property type="evidence" value="ECO:0007669"/>
    <property type="project" value="TreeGrafter"/>
</dbReference>
<dbReference type="RefSeq" id="WP_008474571.1">
    <property type="nucleotide sequence ID" value="NZ_CAGS01000016.1"/>
</dbReference>
<sequence length="143" mass="15919">MEELANEQKPAVEQRQRIGPAIRRLRQAHGLSLSDLAKRTGISVSYLSRLEKGRSVPSFTLLSRLGNELGVDIGFFVETEREAQTVDDALVDALAKTSLPQRVWPEILSMSIEGRKAILQYLEQQAPAEATNETTRRSGRSQS</sequence>
<keyword evidence="1" id="KW-0238">DNA-binding</keyword>
<evidence type="ECO:0000259" key="2">
    <source>
        <dbReference type="PROSITE" id="PS50943"/>
    </source>
</evidence>
<dbReference type="PANTHER" id="PTHR46797">
    <property type="entry name" value="HTH-TYPE TRANSCRIPTIONAL REGULATOR"/>
    <property type="match status" value="1"/>
</dbReference>
<dbReference type="InterPro" id="IPR001387">
    <property type="entry name" value="Cro/C1-type_HTH"/>
</dbReference>
<comment type="caution">
    <text evidence="3">The sequence shown here is derived from an EMBL/GenBank/DDBJ whole genome shotgun (WGS) entry which is preliminary data.</text>
</comment>
<dbReference type="Proteomes" id="UP000004221">
    <property type="component" value="Unassembled WGS sequence"/>
</dbReference>
<dbReference type="InterPro" id="IPR050807">
    <property type="entry name" value="TransReg_Diox_bact_type"/>
</dbReference>
<dbReference type="CDD" id="cd00093">
    <property type="entry name" value="HTH_XRE"/>
    <property type="match status" value="1"/>
</dbReference>
<evidence type="ECO:0000256" key="1">
    <source>
        <dbReference type="ARBA" id="ARBA00023125"/>
    </source>
</evidence>
<dbReference type="InterPro" id="IPR010982">
    <property type="entry name" value="Lambda_DNA-bd_dom_sf"/>
</dbReference>
<feature type="domain" description="HTH cro/C1-type" evidence="2">
    <location>
        <begin position="22"/>
        <end position="76"/>
    </location>
</feature>
<dbReference type="GO" id="GO:0005829">
    <property type="term" value="C:cytosol"/>
    <property type="evidence" value="ECO:0007669"/>
    <property type="project" value="TreeGrafter"/>
</dbReference>
<dbReference type="SMART" id="SM00530">
    <property type="entry name" value="HTH_XRE"/>
    <property type="match status" value="1"/>
</dbReference>
<protein>
    <submittedName>
        <fullName evidence="3">Transcriptional regulator, XRE family</fullName>
    </submittedName>
</protein>
<dbReference type="PROSITE" id="PS50943">
    <property type="entry name" value="HTH_CROC1"/>
    <property type="match status" value="1"/>
</dbReference>
<keyword evidence="4" id="KW-1185">Reference proteome</keyword>
<dbReference type="AlphaFoldDB" id="I4ECL5"/>
<dbReference type="GO" id="GO:0003677">
    <property type="term" value="F:DNA binding"/>
    <property type="evidence" value="ECO:0007669"/>
    <property type="project" value="UniProtKB-KW"/>
</dbReference>
<gene>
    <name evidence="3" type="ORF">NITHO_1120005</name>
</gene>
<dbReference type="EMBL" id="CAGS01000016">
    <property type="protein sequence ID" value="CCF82427.1"/>
    <property type="molecule type" value="Genomic_DNA"/>
</dbReference>
<evidence type="ECO:0000313" key="4">
    <source>
        <dbReference type="Proteomes" id="UP000004221"/>
    </source>
</evidence>
<accession>I4ECL5</accession>
<dbReference type="OrthoDB" id="165933at2"/>
<dbReference type="SUPFAM" id="SSF47413">
    <property type="entry name" value="lambda repressor-like DNA-binding domains"/>
    <property type="match status" value="1"/>
</dbReference>
<dbReference type="Gene3D" id="1.10.260.40">
    <property type="entry name" value="lambda repressor-like DNA-binding domains"/>
    <property type="match status" value="1"/>
</dbReference>
<evidence type="ECO:0000313" key="3">
    <source>
        <dbReference type="EMBL" id="CCF82427.1"/>
    </source>
</evidence>
<reference evidence="3 4" key="1">
    <citation type="journal article" date="2012" name="ISME J.">
        <title>Nitrification expanded: discovery, physiology and genomics of a nitrite-oxidizing bacterium from the phylum Chloroflexi.</title>
        <authorList>
            <person name="Sorokin D.Y."/>
            <person name="Lucker S."/>
            <person name="Vejmelkova D."/>
            <person name="Kostrikina N.A."/>
            <person name="Kleerebezem R."/>
            <person name="Rijpstra W.I."/>
            <person name="Damste J.S."/>
            <person name="Le Paslier D."/>
            <person name="Muyzer G."/>
            <person name="Wagner M."/>
            <person name="van Loosdrecht M.C."/>
            <person name="Daims H."/>
        </authorList>
    </citation>
    <scope>NUCLEOTIDE SEQUENCE [LARGE SCALE GENOMIC DNA]</scope>
    <source>
        <strain evidence="4">none</strain>
    </source>
</reference>
<dbReference type="Pfam" id="PF01381">
    <property type="entry name" value="HTH_3"/>
    <property type="match status" value="1"/>
</dbReference>
<dbReference type="PANTHER" id="PTHR46797:SF1">
    <property type="entry name" value="METHYLPHOSPHONATE SYNTHASE"/>
    <property type="match status" value="1"/>
</dbReference>
<name>I4ECL5_9BACT</name>
<proteinExistence type="predicted"/>